<proteinExistence type="predicted"/>
<evidence type="ECO:0000313" key="2">
    <source>
        <dbReference type="Proteomes" id="UP000217790"/>
    </source>
</evidence>
<evidence type="ECO:0000313" key="1">
    <source>
        <dbReference type="EMBL" id="PBK79611.1"/>
    </source>
</evidence>
<dbReference type="Proteomes" id="UP000217790">
    <property type="component" value="Unassembled WGS sequence"/>
</dbReference>
<dbReference type="InParanoid" id="A0A2H3C954"/>
<dbReference type="EMBL" id="KZ293768">
    <property type="protein sequence ID" value="PBK79611.1"/>
    <property type="molecule type" value="Genomic_DNA"/>
</dbReference>
<accession>A0A2H3C954</accession>
<keyword evidence="2" id="KW-1185">Reference proteome</keyword>
<dbReference type="AlphaFoldDB" id="A0A2H3C954"/>
<protein>
    <submittedName>
        <fullName evidence="1">Uncharacterized protein</fullName>
    </submittedName>
</protein>
<dbReference type="OrthoDB" id="10552145at2759"/>
<name>A0A2H3C954_ARMGA</name>
<organism evidence="1 2">
    <name type="scientific">Armillaria gallica</name>
    <name type="common">Bulbous honey fungus</name>
    <name type="synonym">Armillaria bulbosa</name>
    <dbReference type="NCBI Taxonomy" id="47427"/>
    <lineage>
        <taxon>Eukaryota</taxon>
        <taxon>Fungi</taxon>
        <taxon>Dikarya</taxon>
        <taxon>Basidiomycota</taxon>
        <taxon>Agaricomycotina</taxon>
        <taxon>Agaricomycetes</taxon>
        <taxon>Agaricomycetidae</taxon>
        <taxon>Agaricales</taxon>
        <taxon>Marasmiineae</taxon>
        <taxon>Physalacriaceae</taxon>
        <taxon>Armillaria</taxon>
    </lineage>
</organism>
<sequence>MLQLDLQHTMHRSTEDRHQRLERVDHVTHANDVTLETQMHLIERKCNLFKCVHINANANANGNSQGNASVQGKNAKFYVPATTDVRLDFLTKIISIRPTMPSKVR</sequence>
<gene>
    <name evidence="1" type="ORF">ARMGADRAFT_119191</name>
</gene>
<reference evidence="2" key="1">
    <citation type="journal article" date="2017" name="Nat. Ecol. Evol.">
        <title>Genome expansion and lineage-specific genetic innovations in the forest pathogenic fungi Armillaria.</title>
        <authorList>
            <person name="Sipos G."/>
            <person name="Prasanna A.N."/>
            <person name="Walter M.C."/>
            <person name="O'Connor E."/>
            <person name="Balint B."/>
            <person name="Krizsan K."/>
            <person name="Kiss B."/>
            <person name="Hess J."/>
            <person name="Varga T."/>
            <person name="Slot J."/>
            <person name="Riley R."/>
            <person name="Boka B."/>
            <person name="Rigling D."/>
            <person name="Barry K."/>
            <person name="Lee J."/>
            <person name="Mihaltcheva S."/>
            <person name="LaButti K."/>
            <person name="Lipzen A."/>
            <person name="Waldron R."/>
            <person name="Moloney N.M."/>
            <person name="Sperisen C."/>
            <person name="Kredics L."/>
            <person name="Vagvoelgyi C."/>
            <person name="Patrignani A."/>
            <person name="Fitzpatrick D."/>
            <person name="Nagy I."/>
            <person name="Doyle S."/>
            <person name="Anderson J.B."/>
            <person name="Grigoriev I.V."/>
            <person name="Gueldener U."/>
            <person name="Muensterkoetter M."/>
            <person name="Nagy L.G."/>
        </authorList>
    </citation>
    <scope>NUCLEOTIDE SEQUENCE [LARGE SCALE GENOMIC DNA]</scope>
    <source>
        <strain evidence="2">Ar21-2</strain>
    </source>
</reference>